<comment type="caution">
    <text evidence="2">The sequence shown here is derived from an EMBL/GenBank/DDBJ whole genome shotgun (WGS) entry which is preliminary data.</text>
</comment>
<accession>A0ABN0QQA2</accession>
<evidence type="ECO:0000256" key="1">
    <source>
        <dbReference type="SAM" id="MobiDB-lite"/>
    </source>
</evidence>
<name>A0ABN0QQA2_MYCUL</name>
<sequence length="41" mass="4212">MQVARVQSGHDRSVPRRPGPARGPQAGLGAIDDVAGSGNWS</sequence>
<proteinExistence type="predicted"/>
<dbReference type="Proteomes" id="UP000020681">
    <property type="component" value="Unassembled WGS sequence"/>
</dbReference>
<keyword evidence="3" id="KW-1185">Reference proteome</keyword>
<reference evidence="2 3" key="1">
    <citation type="submission" date="2014-01" db="EMBL/GenBank/DDBJ databases">
        <authorList>
            <person name="Dobos K."/>
            <person name="Lenaerts A."/>
            <person name="Ordway D."/>
            <person name="DeGroote M.A."/>
            <person name="Parker T."/>
            <person name="Sizemore C."/>
            <person name="Tallon L.J."/>
            <person name="Sadzewicz L.K."/>
            <person name="Sengamalay N."/>
            <person name="Fraser C.M."/>
            <person name="Hine E."/>
            <person name="Shefchek K.A."/>
            <person name="Das S.P."/>
            <person name="Tettelin H."/>
        </authorList>
    </citation>
    <scope>NUCLEOTIDE SEQUENCE [LARGE SCALE GENOMIC DNA]</scope>
    <source>
        <strain evidence="2 3">Harvey</strain>
    </source>
</reference>
<organism evidence="2 3">
    <name type="scientific">Mycobacterium ulcerans str. Harvey</name>
    <dbReference type="NCBI Taxonomy" id="1299332"/>
    <lineage>
        <taxon>Bacteria</taxon>
        <taxon>Bacillati</taxon>
        <taxon>Actinomycetota</taxon>
        <taxon>Actinomycetes</taxon>
        <taxon>Mycobacteriales</taxon>
        <taxon>Mycobacteriaceae</taxon>
        <taxon>Mycobacterium</taxon>
        <taxon>Mycobacterium ulcerans group</taxon>
    </lineage>
</organism>
<evidence type="ECO:0000313" key="2">
    <source>
        <dbReference type="EMBL" id="EUA86825.1"/>
    </source>
</evidence>
<feature type="region of interest" description="Disordered" evidence="1">
    <location>
        <begin position="1"/>
        <end position="41"/>
    </location>
</feature>
<protein>
    <submittedName>
        <fullName evidence="2">Uncharacterized protein</fullName>
    </submittedName>
</protein>
<feature type="compositionally biased region" description="Low complexity" evidence="1">
    <location>
        <begin position="20"/>
        <end position="30"/>
    </location>
</feature>
<gene>
    <name evidence="2" type="ORF">I551_6728</name>
</gene>
<evidence type="ECO:0000313" key="3">
    <source>
        <dbReference type="Proteomes" id="UP000020681"/>
    </source>
</evidence>
<dbReference type="EMBL" id="JAOL01000169">
    <property type="protein sequence ID" value="EUA86825.1"/>
    <property type="molecule type" value="Genomic_DNA"/>
</dbReference>